<dbReference type="InterPro" id="IPR019410">
    <property type="entry name" value="Methyltransf_16"/>
</dbReference>
<sequence>MHPIQPAHKTKHIPLLSYPFNHSTFNLAQEDDGRSNGTTLWLAGQVLSAFLLDNPALQSRRACAIDTSPAERRADNRHEESSRLQTQSSRTATTTARQCKISCYRDPHQHIASTSIFKQDTTSINNPRLSPHVRSSHRPRAIELGSGIGLSALALASLGYDVLATDLPTVISSVLSHNINNNVNVNLPSGSGSIQVRALDWTVTPEKWTWSDEECITRPEQQQRLPSPRDAEKSEPKDIGEGSLNTSQIGNEDRPTLTSGSSAPSRSSERELKTIKPSLLEGLSSARETEPGEHITTATNQCDEEREHLVDDRCSHPDSGIPDLLGPPFDLIITADTVYNPSLTTPLLRTIKHLCLISRPLPTPSSSSPHVKHKHSTNTSLGNTAAANVTYTTTTTGTATTRATPTSTRSSKKASPLVYIGLEARDPIQIASFFSQARTEWGFVAKRVPARKVWKAMSRAGFGVYGSADDKGNEREKEKEQGKKGGYDESNVGEKGEGKGEEYGEGEEGTGEGGKGRYGREDWEGVEIWQLYLAR</sequence>
<evidence type="ECO:0000313" key="2">
    <source>
        <dbReference type="EMBL" id="PAV23629.1"/>
    </source>
</evidence>
<dbReference type="GO" id="GO:0008757">
    <property type="term" value="F:S-adenosylmethionine-dependent methyltransferase activity"/>
    <property type="evidence" value="ECO:0007669"/>
    <property type="project" value="UniProtKB-ARBA"/>
</dbReference>
<dbReference type="InParanoid" id="A0A286UVK3"/>
<feature type="compositionally biased region" description="Basic and acidic residues" evidence="1">
    <location>
        <begin position="468"/>
        <end position="502"/>
    </location>
</feature>
<dbReference type="Gene3D" id="3.40.50.150">
    <property type="entry name" value="Vaccinia Virus protein VP39"/>
    <property type="match status" value="1"/>
</dbReference>
<dbReference type="Pfam" id="PF10294">
    <property type="entry name" value="Methyltransf_16"/>
    <property type="match status" value="1"/>
</dbReference>
<name>A0A286UVK3_9AGAM</name>
<gene>
    <name evidence="2" type="ORF">PNOK_0069700</name>
</gene>
<dbReference type="PANTHER" id="PTHR14614">
    <property type="entry name" value="HEPATOCELLULAR CARCINOMA-ASSOCIATED ANTIGEN"/>
    <property type="match status" value="1"/>
</dbReference>
<dbReference type="AlphaFoldDB" id="A0A286UVK3"/>
<dbReference type="STRING" id="2282107.A0A286UVK3"/>
<evidence type="ECO:0008006" key="4">
    <source>
        <dbReference type="Google" id="ProtNLM"/>
    </source>
</evidence>
<dbReference type="SUPFAM" id="SSF53335">
    <property type="entry name" value="S-adenosyl-L-methionine-dependent methyltransferases"/>
    <property type="match status" value="1"/>
</dbReference>
<dbReference type="GO" id="GO:0005737">
    <property type="term" value="C:cytoplasm"/>
    <property type="evidence" value="ECO:0007669"/>
    <property type="project" value="TreeGrafter"/>
</dbReference>
<reference evidence="2 3" key="1">
    <citation type="journal article" date="2017" name="Mol. Ecol.">
        <title>Comparative and population genomic landscape of Phellinus noxius: A hypervariable fungus causing root rot in trees.</title>
        <authorList>
            <person name="Chung C.L."/>
            <person name="Lee T.J."/>
            <person name="Akiba M."/>
            <person name="Lee H.H."/>
            <person name="Kuo T.H."/>
            <person name="Liu D."/>
            <person name="Ke H.M."/>
            <person name="Yokoi T."/>
            <person name="Roa M.B."/>
            <person name="Lu M.J."/>
            <person name="Chang Y.Y."/>
            <person name="Ann P.J."/>
            <person name="Tsai J.N."/>
            <person name="Chen C.Y."/>
            <person name="Tzean S.S."/>
            <person name="Ota Y."/>
            <person name="Hattori T."/>
            <person name="Sahashi N."/>
            <person name="Liou R.F."/>
            <person name="Kikuchi T."/>
            <person name="Tsai I.J."/>
        </authorList>
    </citation>
    <scope>NUCLEOTIDE SEQUENCE [LARGE SCALE GENOMIC DNA]</scope>
    <source>
        <strain evidence="2 3">FFPRI411160</strain>
    </source>
</reference>
<protein>
    <recommendedName>
        <fullName evidence="4">S-adenosyl-L-methionine-dependent methyltransferase</fullName>
    </recommendedName>
</protein>
<feature type="compositionally biased region" description="Basic and acidic residues" evidence="1">
    <location>
        <begin position="69"/>
        <end position="82"/>
    </location>
</feature>
<feature type="region of interest" description="Disordered" evidence="1">
    <location>
        <begin position="212"/>
        <end position="315"/>
    </location>
</feature>
<feature type="compositionally biased region" description="Low complexity" evidence="1">
    <location>
        <begin position="83"/>
        <end position="93"/>
    </location>
</feature>
<feature type="region of interest" description="Disordered" evidence="1">
    <location>
        <begin position="67"/>
        <end position="93"/>
    </location>
</feature>
<feature type="compositionally biased region" description="Basic and acidic residues" evidence="1">
    <location>
        <begin position="303"/>
        <end position="315"/>
    </location>
</feature>
<comment type="caution">
    <text evidence="2">The sequence shown here is derived from an EMBL/GenBank/DDBJ whole genome shotgun (WGS) entry which is preliminary data.</text>
</comment>
<dbReference type="InterPro" id="IPR029063">
    <property type="entry name" value="SAM-dependent_MTases_sf"/>
</dbReference>
<proteinExistence type="predicted"/>
<dbReference type="GO" id="GO:0005634">
    <property type="term" value="C:nucleus"/>
    <property type="evidence" value="ECO:0007669"/>
    <property type="project" value="TreeGrafter"/>
</dbReference>
<dbReference type="PANTHER" id="PTHR14614:SF162">
    <property type="entry name" value="EXPRESSED PROTEIN"/>
    <property type="match status" value="1"/>
</dbReference>
<feature type="compositionally biased region" description="Basic and acidic residues" evidence="1">
    <location>
        <begin position="227"/>
        <end position="240"/>
    </location>
</feature>
<dbReference type="OrthoDB" id="194386at2759"/>
<keyword evidence="3" id="KW-1185">Reference proteome</keyword>
<feature type="region of interest" description="Disordered" evidence="1">
    <location>
        <begin position="465"/>
        <end position="519"/>
    </location>
</feature>
<dbReference type="EMBL" id="NBII01000001">
    <property type="protein sequence ID" value="PAV23629.1"/>
    <property type="molecule type" value="Genomic_DNA"/>
</dbReference>
<feature type="region of interest" description="Disordered" evidence="1">
    <location>
        <begin position="363"/>
        <end position="386"/>
    </location>
</feature>
<accession>A0A286UVK3</accession>
<evidence type="ECO:0000313" key="3">
    <source>
        <dbReference type="Proteomes" id="UP000217199"/>
    </source>
</evidence>
<evidence type="ECO:0000256" key="1">
    <source>
        <dbReference type="SAM" id="MobiDB-lite"/>
    </source>
</evidence>
<dbReference type="Proteomes" id="UP000217199">
    <property type="component" value="Unassembled WGS sequence"/>
</dbReference>
<organism evidence="2 3">
    <name type="scientific">Pyrrhoderma noxium</name>
    <dbReference type="NCBI Taxonomy" id="2282107"/>
    <lineage>
        <taxon>Eukaryota</taxon>
        <taxon>Fungi</taxon>
        <taxon>Dikarya</taxon>
        <taxon>Basidiomycota</taxon>
        <taxon>Agaricomycotina</taxon>
        <taxon>Agaricomycetes</taxon>
        <taxon>Hymenochaetales</taxon>
        <taxon>Hymenochaetaceae</taxon>
        <taxon>Pyrrhoderma</taxon>
    </lineage>
</organism>